<protein>
    <recommendedName>
        <fullName evidence="4">Protein BatD</fullName>
    </recommendedName>
</protein>
<sequence>MKKTLIAFILALFGFIEFNLCAQDISFTASGPSVIGVGEQFRVVFKINTDDISKFTPPSISGFDILAGPSTSRMSSFNMVNGKTTNTSSTSFTYVLAANKEGTFTISGAKVNTNNKTYASNSITIKVQKNPTQSQRAQTQRGYSQNQNNQASVTVLDDKALFIRASANKSKAVIGEEIIITYKLYTLVNISEYQVNRMPINKGFWIEEIDMSQDPTISTETIEGRQYQVATLRKVIAYPQESGKLTIAPLDIDVVAHIASRSQRRVSTGDPFFDSFFQSMGKTGYEKVKKSIKSNVINVNVSELPKSNIDFSGAVGNFQISATANPLQCKTNEAITLRYTISGSGNLSLIDKINLKIPEDFESFDPTINDQINKTPNGLNGKRTFEYILIPRVQGEFKIPKVSFTYYDLNTKTYKTISTNEFVLKIAKGKDELSGIAQQMSEREKYIKRDIEHIKTKPTNFYSQNSSIYIKPYLLLVFLFIIMLTIGFIVFKNKSNKKNSDISYVRYKKASKIAHNRLKKAKKYLENYQKDEFYNEIAQATWNYLSDRFNIVKMDLSFDNVKEILTKRNIKEDTINDLISLLNNCEYVRFSQGEEIQKMDSLYEQAANSLSDIESQIK</sequence>
<evidence type="ECO:0000256" key="2">
    <source>
        <dbReference type="SAM" id="Phobius"/>
    </source>
</evidence>
<organism evidence="3">
    <name type="scientific">bioreactor metagenome</name>
    <dbReference type="NCBI Taxonomy" id="1076179"/>
    <lineage>
        <taxon>unclassified sequences</taxon>
        <taxon>metagenomes</taxon>
        <taxon>ecological metagenomes</taxon>
    </lineage>
</organism>
<dbReference type="EMBL" id="VSSQ01000033">
    <property type="protein sequence ID" value="MPL66676.1"/>
    <property type="molecule type" value="Genomic_DNA"/>
</dbReference>
<accession>A0A644TI95</accession>
<proteinExistence type="predicted"/>
<feature type="region of interest" description="Disordered" evidence="1">
    <location>
        <begin position="128"/>
        <end position="148"/>
    </location>
</feature>
<comment type="caution">
    <text evidence="3">The sequence shown here is derived from an EMBL/GenBank/DDBJ whole genome shotgun (WGS) entry which is preliminary data.</text>
</comment>
<reference evidence="3" key="1">
    <citation type="submission" date="2019-08" db="EMBL/GenBank/DDBJ databases">
        <authorList>
            <person name="Kucharzyk K."/>
            <person name="Murdoch R.W."/>
            <person name="Higgins S."/>
            <person name="Loffler F."/>
        </authorList>
    </citation>
    <scope>NUCLEOTIDE SEQUENCE</scope>
</reference>
<keyword evidence="2" id="KW-0812">Transmembrane</keyword>
<dbReference type="AlphaFoldDB" id="A0A644TI95"/>
<gene>
    <name evidence="3" type="ORF">SDC9_12363</name>
</gene>
<dbReference type="InterPro" id="IPR025738">
    <property type="entry name" value="BatD"/>
</dbReference>
<dbReference type="PANTHER" id="PTHR40940:SF2">
    <property type="entry name" value="BATD"/>
    <property type="match status" value="1"/>
</dbReference>
<evidence type="ECO:0000256" key="1">
    <source>
        <dbReference type="SAM" id="MobiDB-lite"/>
    </source>
</evidence>
<feature type="transmembrane region" description="Helical" evidence="2">
    <location>
        <begin position="473"/>
        <end position="491"/>
    </location>
</feature>
<evidence type="ECO:0008006" key="4">
    <source>
        <dbReference type="Google" id="ProtNLM"/>
    </source>
</evidence>
<dbReference type="PANTHER" id="PTHR40940">
    <property type="entry name" value="PROTEIN BATD-RELATED"/>
    <property type="match status" value="1"/>
</dbReference>
<keyword evidence="2" id="KW-0472">Membrane</keyword>
<name>A0A644TI95_9ZZZZ</name>
<dbReference type="Pfam" id="PF13584">
    <property type="entry name" value="BatD"/>
    <property type="match status" value="2"/>
</dbReference>
<evidence type="ECO:0000313" key="3">
    <source>
        <dbReference type="EMBL" id="MPL66676.1"/>
    </source>
</evidence>
<keyword evidence="2" id="KW-1133">Transmembrane helix</keyword>